<protein>
    <submittedName>
        <fullName evidence="1">Uncharacterized protein</fullName>
    </submittedName>
</protein>
<keyword evidence="2" id="KW-1185">Reference proteome</keyword>
<comment type="caution">
    <text evidence="1">The sequence shown here is derived from an EMBL/GenBank/DDBJ whole genome shotgun (WGS) entry which is preliminary data.</text>
</comment>
<name>C9LJA8_9BACT</name>
<reference evidence="1" key="1">
    <citation type="submission" date="2009-09" db="EMBL/GenBank/DDBJ databases">
        <authorList>
            <person name="Weinstock G."/>
            <person name="Sodergren E."/>
            <person name="Clifton S."/>
            <person name="Fulton L."/>
            <person name="Fulton B."/>
            <person name="Courtney L."/>
            <person name="Fronick C."/>
            <person name="Harrison M."/>
            <person name="Strong C."/>
            <person name="Farmer C."/>
            <person name="Delahaunty K."/>
            <person name="Markovic C."/>
            <person name="Hall O."/>
            <person name="Minx P."/>
            <person name="Tomlinson C."/>
            <person name="Mitreva M."/>
            <person name="Nelson J."/>
            <person name="Hou S."/>
            <person name="Wollam A."/>
            <person name="Pepin K.H."/>
            <person name="Johnson M."/>
            <person name="Bhonagiri V."/>
            <person name="Nash W.E."/>
            <person name="Warren W."/>
            <person name="Chinwalla A."/>
            <person name="Mardis E.R."/>
            <person name="Wilson R.K."/>
        </authorList>
    </citation>
    <scope>NUCLEOTIDE SEQUENCE [LARGE SCALE GENOMIC DNA]</scope>
    <source>
        <strain evidence="1">ATCC 51259</strain>
    </source>
</reference>
<sequence>MITENKVTEMFCISDDYCKEYALEWNKNPLSTSFPNSSKRGKRRGRMGDVGVITILVLFCCNTF</sequence>
<accession>C9LJA8</accession>
<proteinExistence type="predicted"/>
<dbReference type="Proteomes" id="UP000003460">
    <property type="component" value="Unassembled WGS sequence"/>
</dbReference>
<dbReference type="EMBL" id="ACIJ02000027">
    <property type="protein sequence ID" value="EEX70736.1"/>
    <property type="molecule type" value="Genomic_DNA"/>
</dbReference>
<gene>
    <name evidence="1" type="ORF">GCWU000325_02320</name>
</gene>
<organism evidence="1 2">
    <name type="scientific">Alloprevotella tannerae ATCC 51259</name>
    <dbReference type="NCBI Taxonomy" id="626522"/>
    <lineage>
        <taxon>Bacteria</taxon>
        <taxon>Pseudomonadati</taxon>
        <taxon>Bacteroidota</taxon>
        <taxon>Bacteroidia</taxon>
        <taxon>Bacteroidales</taxon>
        <taxon>Prevotellaceae</taxon>
        <taxon>Alloprevotella</taxon>
    </lineage>
</organism>
<dbReference type="HOGENOM" id="CLU_073308_8_2_10"/>
<evidence type="ECO:0000313" key="1">
    <source>
        <dbReference type="EMBL" id="EEX70736.1"/>
    </source>
</evidence>
<dbReference type="STRING" id="626522.GCWU000325_02320"/>
<dbReference type="AlphaFoldDB" id="C9LJA8"/>
<evidence type="ECO:0000313" key="2">
    <source>
        <dbReference type="Proteomes" id="UP000003460"/>
    </source>
</evidence>